<dbReference type="InterPro" id="IPR008881">
    <property type="entry name" value="Trigger_fac_ribosome-bd_bac"/>
</dbReference>
<sequence length="431" mass="48163">MDVKLEKLSSSKVLLEVAVESKKFDEALQKAFKKNAGNFRVQGFRPGKAPFHMVKRFYGVEVLFDDASNALLNETYPQAVAQTEINPVGYPDIDITQIEEGKDFLYKATVEVYPEFEVAEYKGLSVAKPSYPADEAEIEKEIEDLKEKNARLVSKAEGSVIEAKDTAVIDFLGKVDGVEFEGGKGESFELEIGSGTFIDNFEEQLKGLKAGEEKVVTVTFPESYGVESLNGKAADFEVKVLDIKAKEYPEVDDEFASEVSEFETLAELKESIAAKLKEAGKKKEESEYRNNLLAAVVEKTEIEIPQSMIETQVDRLVQDFEQRLAYQGVDKKMYMEMTGSNDNGLRDMFKENAQKIVKNDLVLSKIIEKEGLLATDEEVTAKAEEIAGMYGESKEKFMEILLGSNRPDLEMEIKTDKAFVLLETLAAKDAE</sequence>
<gene>
    <name evidence="12" type="primary">tig</name>
    <name evidence="16" type="ORF">J2Z34_001679</name>
</gene>
<evidence type="ECO:0000313" key="17">
    <source>
        <dbReference type="Proteomes" id="UP001519271"/>
    </source>
</evidence>
<dbReference type="NCBIfam" id="TIGR00115">
    <property type="entry name" value="tig"/>
    <property type="match status" value="1"/>
</dbReference>
<evidence type="ECO:0000256" key="3">
    <source>
        <dbReference type="ARBA" id="ARBA00013194"/>
    </source>
</evidence>
<evidence type="ECO:0000256" key="14">
    <source>
        <dbReference type="RuleBase" id="RU003914"/>
    </source>
</evidence>
<keyword evidence="7 12" id="KW-0143">Chaperone</keyword>
<proteinExistence type="inferred from homology"/>
<dbReference type="InterPro" id="IPR001179">
    <property type="entry name" value="PPIase_FKBP_dom"/>
</dbReference>
<evidence type="ECO:0000256" key="13">
    <source>
        <dbReference type="PROSITE-ProRule" id="PRU00277"/>
    </source>
</evidence>
<evidence type="ECO:0000256" key="9">
    <source>
        <dbReference type="ARBA" id="ARBA00023306"/>
    </source>
</evidence>
<dbReference type="InterPro" id="IPR037041">
    <property type="entry name" value="Trigger_fac_C_sf"/>
</dbReference>
<evidence type="ECO:0000256" key="10">
    <source>
        <dbReference type="ARBA" id="ARBA00024849"/>
    </source>
</evidence>
<keyword evidence="12" id="KW-0963">Cytoplasm</keyword>
<dbReference type="PIRSF" id="PIRSF003095">
    <property type="entry name" value="Trigger_factor"/>
    <property type="match status" value="1"/>
</dbReference>
<keyword evidence="9 12" id="KW-0131">Cell cycle</keyword>
<dbReference type="Pfam" id="PF00254">
    <property type="entry name" value="FKBP_C"/>
    <property type="match status" value="1"/>
</dbReference>
<keyword evidence="8 12" id="KW-0413">Isomerase</keyword>
<dbReference type="Gene3D" id="3.30.70.1050">
    <property type="entry name" value="Trigger factor ribosome-binding domain"/>
    <property type="match status" value="1"/>
</dbReference>
<dbReference type="SUPFAM" id="SSF109998">
    <property type="entry name" value="Triger factor/SurA peptide-binding domain-like"/>
    <property type="match status" value="1"/>
</dbReference>
<protein>
    <recommendedName>
        <fullName evidence="4 12">Trigger factor</fullName>
        <shortName evidence="12">TF</shortName>
        <ecNumber evidence="3 12">5.2.1.8</ecNumber>
    </recommendedName>
    <alternativeName>
        <fullName evidence="11 12">PPIase</fullName>
    </alternativeName>
</protein>
<keyword evidence="6 12" id="KW-0697">Rotamase</keyword>
<dbReference type="Gene3D" id="1.10.3120.10">
    <property type="entry name" value="Trigger factor, C-terminal domain"/>
    <property type="match status" value="1"/>
</dbReference>
<evidence type="ECO:0000256" key="6">
    <source>
        <dbReference type="ARBA" id="ARBA00023110"/>
    </source>
</evidence>
<evidence type="ECO:0000256" key="7">
    <source>
        <dbReference type="ARBA" id="ARBA00023186"/>
    </source>
</evidence>
<accession>A0ABS4G3U1</accession>
<dbReference type="HAMAP" id="MF_00303">
    <property type="entry name" value="Trigger_factor_Tig"/>
    <property type="match status" value="1"/>
</dbReference>
<dbReference type="EC" id="5.2.1.8" evidence="3 12"/>
<dbReference type="InterPro" id="IPR027304">
    <property type="entry name" value="Trigger_fact/SurA_dom_sf"/>
</dbReference>
<dbReference type="Proteomes" id="UP001519271">
    <property type="component" value="Unassembled WGS sequence"/>
</dbReference>
<organism evidence="16 17">
    <name type="scientific">Youngiibacter multivorans</name>
    <dbReference type="NCBI Taxonomy" id="937251"/>
    <lineage>
        <taxon>Bacteria</taxon>
        <taxon>Bacillati</taxon>
        <taxon>Bacillota</taxon>
        <taxon>Clostridia</taxon>
        <taxon>Eubacteriales</taxon>
        <taxon>Clostridiaceae</taxon>
        <taxon>Youngiibacter</taxon>
    </lineage>
</organism>
<comment type="catalytic activity">
    <reaction evidence="1 12 13">
        <text>[protein]-peptidylproline (omega=180) = [protein]-peptidylproline (omega=0)</text>
        <dbReference type="Rhea" id="RHEA:16237"/>
        <dbReference type="Rhea" id="RHEA-COMP:10747"/>
        <dbReference type="Rhea" id="RHEA-COMP:10748"/>
        <dbReference type="ChEBI" id="CHEBI:83833"/>
        <dbReference type="ChEBI" id="CHEBI:83834"/>
        <dbReference type="EC" id="5.2.1.8"/>
    </reaction>
</comment>
<evidence type="ECO:0000256" key="4">
    <source>
        <dbReference type="ARBA" id="ARBA00016902"/>
    </source>
</evidence>
<dbReference type="SUPFAM" id="SSF102735">
    <property type="entry name" value="Trigger factor ribosome-binding domain"/>
    <property type="match status" value="1"/>
</dbReference>
<dbReference type="RefSeq" id="WP_209459398.1">
    <property type="nucleotide sequence ID" value="NZ_JAGGKC010000012.1"/>
</dbReference>
<dbReference type="EMBL" id="JAGGKC010000012">
    <property type="protein sequence ID" value="MBP1919191.1"/>
    <property type="molecule type" value="Genomic_DNA"/>
</dbReference>
<comment type="caution">
    <text evidence="16">The sequence shown here is derived from an EMBL/GenBank/DDBJ whole genome shotgun (WGS) entry which is preliminary data.</text>
</comment>
<dbReference type="PANTHER" id="PTHR30560">
    <property type="entry name" value="TRIGGER FACTOR CHAPERONE AND PEPTIDYL-PROLYL CIS/TRANS ISOMERASE"/>
    <property type="match status" value="1"/>
</dbReference>
<dbReference type="Pfam" id="PF05697">
    <property type="entry name" value="Trigger_N"/>
    <property type="match status" value="1"/>
</dbReference>
<dbReference type="InterPro" id="IPR046357">
    <property type="entry name" value="PPIase_dom_sf"/>
</dbReference>
<keyword evidence="5 12" id="KW-0132">Cell division</keyword>
<feature type="domain" description="PPIase FKBP-type" evidence="15">
    <location>
        <begin position="164"/>
        <end position="249"/>
    </location>
</feature>
<dbReference type="InterPro" id="IPR008880">
    <property type="entry name" value="Trigger_fac_C"/>
</dbReference>
<evidence type="ECO:0000256" key="8">
    <source>
        <dbReference type="ARBA" id="ARBA00023235"/>
    </source>
</evidence>
<name>A0ABS4G3U1_9CLOT</name>
<evidence type="ECO:0000256" key="2">
    <source>
        <dbReference type="ARBA" id="ARBA00005464"/>
    </source>
</evidence>
<evidence type="ECO:0000256" key="1">
    <source>
        <dbReference type="ARBA" id="ARBA00000971"/>
    </source>
</evidence>
<dbReference type="PROSITE" id="PS50059">
    <property type="entry name" value="FKBP_PPIASE"/>
    <property type="match status" value="1"/>
</dbReference>
<comment type="similarity">
    <text evidence="2 12 14">Belongs to the FKBP-type PPIase family. Tig subfamily.</text>
</comment>
<dbReference type="InterPro" id="IPR036611">
    <property type="entry name" value="Trigger_fac_ribosome-bd_sf"/>
</dbReference>
<dbReference type="InterPro" id="IPR005215">
    <property type="entry name" value="Trig_fac"/>
</dbReference>
<dbReference type="Pfam" id="PF05698">
    <property type="entry name" value="Trigger_C"/>
    <property type="match status" value="1"/>
</dbReference>
<reference evidence="16 17" key="1">
    <citation type="submission" date="2021-03" db="EMBL/GenBank/DDBJ databases">
        <title>Genomic Encyclopedia of Type Strains, Phase IV (KMG-IV): sequencing the most valuable type-strain genomes for metagenomic binning, comparative biology and taxonomic classification.</title>
        <authorList>
            <person name="Goeker M."/>
        </authorList>
    </citation>
    <scope>NUCLEOTIDE SEQUENCE [LARGE SCALE GENOMIC DNA]</scope>
    <source>
        <strain evidence="16 17">DSM 6139</strain>
    </source>
</reference>
<comment type="function">
    <text evidence="10 12">Involved in protein export. Acts as a chaperone by maintaining the newly synthesized protein in an open conformation. Functions as a peptidyl-prolyl cis-trans isomerase.</text>
</comment>
<evidence type="ECO:0000256" key="11">
    <source>
        <dbReference type="ARBA" id="ARBA00029986"/>
    </source>
</evidence>
<keyword evidence="17" id="KW-1185">Reference proteome</keyword>
<comment type="subcellular location">
    <subcellularLocation>
        <location evidence="12">Cytoplasm</location>
    </subcellularLocation>
    <text evidence="12">About half TF is bound to the ribosome near the polypeptide exit tunnel while the other half is free in the cytoplasm.</text>
</comment>
<evidence type="ECO:0000256" key="5">
    <source>
        <dbReference type="ARBA" id="ARBA00022618"/>
    </source>
</evidence>
<evidence type="ECO:0000313" key="16">
    <source>
        <dbReference type="EMBL" id="MBP1919191.1"/>
    </source>
</evidence>
<dbReference type="Gene3D" id="3.10.50.40">
    <property type="match status" value="1"/>
</dbReference>
<comment type="domain">
    <text evidence="12">Consists of 3 domains; the N-terminus binds the ribosome, the middle domain has PPIase activity, while the C-terminus has intrinsic chaperone activity on its own.</text>
</comment>
<evidence type="ECO:0000259" key="15">
    <source>
        <dbReference type="PROSITE" id="PS50059"/>
    </source>
</evidence>
<dbReference type="PANTHER" id="PTHR30560:SF3">
    <property type="entry name" value="TRIGGER FACTOR-LIKE PROTEIN TIG, CHLOROPLASTIC"/>
    <property type="match status" value="1"/>
</dbReference>
<dbReference type="SUPFAM" id="SSF54534">
    <property type="entry name" value="FKBP-like"/>
    <property type="match status" value="1"/>
</dbReference>
<evidence type="ECO:0000256" key="12">
    <source>
        <dbReference type="HAMAP-Rule" id="MF_00303"/>
    </source>
</evidence>